<comment type="caution">
    <text evidence="2">The sequence shown here is derived from an EMBL/GenBank/DDBJ whole genome shotgun (WGS) entry which is preliminary data.</text>
</comment>
<dbReference type="PROSITE" id="PS51257">
    <property type="entry name" value="PROKAR_LIPOPROTEIN"/>
    <property type="match status" value="1"/>
</dbReference>
<evidence type="ECO:0000313" key="3">
    <source>
        <dbReference type="Proteomes" id="UP000295680"/>
    </source>
</evidence>
<organism evidence="2 3">
    <name type="scientific">Actinocrispum wychmicini</name>
    <dbReference type="NCBI Taxonomy" id="1213861"/>
    <lineage>
        <taxon>Bacteria</taxon>
        <taxon>Bacillati</taxon>
        <taxon>Actinomycetota</taxon>
        <taxon>Actinomycetes</taxon>
        <taxon>Pseudonocardiales</taxon>
        <taxon>Pseudonocardiaceae</taxon>
        <taxon>Actinocrispum</taxon>
    </lineage>
</organism>
<protein>
    <recommendedName>
        <fullName evidence="4">DUF3558 domain-containing protein</fullName>
    </recommendedName>
</protein>
<dbReference type="Proteomes" id="UP000295680">
    <property type="component" value="Unassembled WGS sequence"/>
</dbReference>
<evidence type="ECO:0000313" key="2">
    <source>
        <dbReference type="EMBL" id="TCO56569.1"/>
    </source>
</evidence>
<reference evidence="2 3" key="1">
    <citation type="submission" date="2019-03" db="EMBL/GenBank/DDBJ databases">
        <title>Genomic Encyclopedia of Type Strains, Phase IV (KMG-IV): sequencing the most valuable type-strain genomes for metagenomic binning, comparative biology and taxonomic classification.</title>
        <authorList>
            <person name="Goeker M."/>
        </authorList>
    </citation>
    <scope>NUCLEOTIDE SEQUENCE [LARGE SCALE GENOMIC DNA]</scope>
    <source>
        <strain evidence="2 3">DSM 45934</strain>
    </source>
</reference>
<dbReference type="EMBL" id="SLWS01000006">
    <property type="protein sequence ID" value="TCO56569.1"/>
    <property type="molecule type" value="Genomic_DNA"/>
</dbReference>
<evidence type="ECO:0008006" key="4">
    <source>
        <dbReference type="Google" id="ProtNLM"/>
    </source>
</evidence>
<dbReference type="AlphaFoldDB" id="A0A4R2JJ86"/>
<keyword evidence="3" id="KW-1185">Reference proteome</keyword>
<accession>A0A4R2JJ86</accession>
<feature type="compositionally biased region" description="Acidic residues" evidence="1">
    <location>
        <begin position="193"/>
        <end position="202"/>
    </location>
</feature>
<dbReference type="RefSeq" id="WP_132119966.1">
    <property type="nucleotide sequence ID" value="NZ_SLWS01000006.1"/>
</dbReference>
<sequence length="208" mass="21502">MRKTIAAVAVALAMAGCSSNGNGQAGGDASKGGKDACGLLTDEQINQATELGPKAHAPIPDWPVPSCRWDLNGENNFVKIYTGDAKMFTAPHGEELPGLGDKAAWEPVGEKVQATKGGTAFELWIVLTNQKDMQKRAAVRMANDVAAKLGWGGGAQVPTGTGSASTTSSSKSSTTETSTAKSSKTSETKESEPDSSEPETNETEPSSN</sequence>
<gene>
    <name evidence="2" type="ORF">EV192_10642</name>
</gene>
<feature type="region of interest" description="Disordered" evidence="1">
    <location>
        <begin position="150"/>
        <end position="208"/>
    </location>
</feature>
<feature type="compositionally biased region" description="Low complexity" evidence="1">
    <location>
        <begin position="158"/>
        <end position="183"/>
    </location>
</feature>
<proteinExistence type="predicted"/>
<name>A0A4R2JJ86_9PSEU</name>
<evidence type="ECO:0000256" key="1">
    <source>
        <dbReference type="SAM" id="MobiDB-lite"/>
    </source>
</evidence>